<keyword evidence="2" id="KW-1185">Reference proteome</keyword>
<keyword evidence="1" id="KW-0418">Kinase</keyword>
<organism evidence="1 2">
    <name type="scientific">Kaistia dalseonensis</name>
    <dbReference type="NCBI Taxonomy" id="410840"/>
    <lineage>
        <taxon>Bacteria</taxon>
        <taxon>Pseudomonadati</taxon>
        <taxon>Pseudomonadota</taxon>
        <taxon>Alphaproteobacteria</taxon>
        <taxon>Hyphomicrobiales</taxon>
        <taxon>Kaistiaceae</taxon>
        <taxon>Kaistia</taxon>
    </lineage>
</organism>
<dbReference type="RefSeq" id="WP_266351150.1">
    <property type="nucleotide sequence ID" value="NZ_JAPKNG010000007.1"/>
</dbReference>
<proteinExistence type="predicted"/>
<evidence type="ECO:0000313" key="1">
    <source>
        <dbReference type="EMBL" id="MDQ0440289.1"/>
    </source>
</evidence>
<dbReference type="InterPro" id="IPR027417">
    <property type="entry name" value="P-loop_NTPase"/>
</dbReference>
<gene>
    <name evidence="1" type="ORF">QO014_004702</name>
</gene>
<dbReference type="PANTHER" id="PTHR37807:SF3">
    <property type="entry name" value="OS07G0160300 PROTEIN"/>
    <property type="match status" value="1"/>
</dbReference>
<accession>A0ABU0HD90</accession>
<comment type="caution">
    <text evidence="1">The sequence shown here is derived from an EMBL/GenBank/DDBJ whole genome shotgun (WGS) entry which is preliminary data.</text>
</comment>
<dbReference type="SUPFAM" id="SSF52540">
    <property type="entry name" value="P-loop containing nucleoside triphosphate hydrolases"/>
    <property type="match status" value="1"/>
</dbReference>
<dbReference type="GO" id="GO:0016301">
    <property type="term" value="F:kinase activity"/>
    <property type="evidence" value="ECO:0007669"/>
    <property type="project" value="UniProtKB-KW"/>
</dbReference>
<protein>
    <submittedName>
        <fullName evidence="1">Kinase</fullName>
    </submittedName>
</protein>
<dbReference type="Proteomes" id="UP001241603">
    <property type="component" value="Unassembled WGS sequence"/>
</dbReference>
<name>A0ABU0HD90_9HYPH</name>
<keyword evidence="1" id="KW-0808">Transferase</keyword>
<dbReference type="EMBL" id="JAUSVO010000007">
    <property type="protein sequence ID" value="MDQ0440289.1"/>
    <property type="molecule type" value="Genomic_DNA"/>
</dbReference>
<dbReference type="Gene3D" id="3.40.50.300">
    <property type="entry name" value="P-loop containing nucleotide triphosphate hydrolases"/>
    <property type="match status" value="1"/>
</dbReference>
<dbReference type="PANTHER" id="PTHR37807">
    <property type="entry name" value="OS07G0160300 PROTEIN"/>
    <property type="match status" value="1"/>
</dbReference>
<evidence type="ECO:0000313" key="2">
    <source>
        <dbReference type="Proteomes" id="UP001241603"/>
    </source>
</evidence>
<dbReference type="Pfam" id="PF13671">
    <property type="entry name" value="AAA_33"/>
    <property type="match status" value="1"/>
</dbReference>
<reference evidence="1 2" key="1">
    <citation type="submission" date="2023-07" db="EMBL/GenBank/DDBJ databases">
        <title>Genomic Encyclopedia of Type Strains, Phase IV (KMG-IV): sequencing the most valuable type-strain genomes for metagenomic binning, comparative biology and taxonomic classification.</title>
        <authorList>
            <person name="Goeker M."/>
        </authorList>
    </citation>
    <scope>NUCLEOTIDE SEQUENCE [LARGE SCALE GENOMIC DNA]</scope>
    <source>
        <strain evidence="1 2">B6-8</strain>
    </source>
</reference>
<sequence>MLIIFGGLPGTGKTTLSRALAAARRATYLRIDIIEQALREAGHQGPITAEGYVIAYALASANLRLGATVVADSVNPIALTRDAWRKVATESGAPFVEIEIICSDPAEHRRRVETRENDIEGHVQPTWREVVERDYEPWTRDRIVIDTAGRPAEEALAELTRALP</sequence>